<dbReference type="EMBL" id="ML992683">
    <property type="protein sequence ID" value="KAF2210077.1"/>
    <property type="molecule type" value="Genomic_DNA"/>
</dbReference>
<feature type="compositionally biased region" description="Basic and acidic residues" evidence="1">
    <location>
        <begin position="126"/>
        <end position="148"/>
    </location>
</feature>
<accession>A0A6A6F9L3</accession>
<evidence type="ECO:0000313" key="2">
    <source>
        <dbReference type="EMBL" id="KAF2210077.1"/>
    </source>
</evidence>
<dbReference type="AlphaFoldDB" id="A0A6A6F9L3"/>
<gene>
    <name evidence="2" type="ORF">CERZMDRAFT_113525</name>
</gene>
<name>A0A6A6F9L3_9PEZI</name>
<organism evidence="2 3">
    <name type="scientific">Cercospora zeae-maydis SCOH1-5</name>
    <dbReference type="NCBI Taxonomy" id="717836"/>
    <lineage>
        <taxon>Eukaryota</taxon>
        <taxon>Fungi</taxon>
        <taxon>Dikarya</taxon>
        <taxon>Ascomycota</taxon>
        <taxon>Pezizomycotina</taxon>
        <taxon>Dothideomycetes</taxon>
        <taxon>Dothideomycetidae</taxon>
        <taxon>Mycosphaerellales</taxon>
        <taxon>Mycosphaerellaceae</taxon>
        <taxon>Cercospora</taxon>
    </lineage>
</organism>
<feature type="compositionally biased region" description="Polar residues" evidence="1">
    <location>
        <begin position="106"/>
        <end position="116"/>
    </location>
</feature>
<dbReference type="Proteomes" id="UP000799539">
    <property type="component" value="Unassembled WGS sequence"/>
</dbReference>
<feature type="region of interest" description="Disordered" evidence="1">
    <location>
        <begin position="88"/>
        <end position="159"/>
    </location>
</feature>
<evidence type="ECO:0000256" key="1">
    <source>
        <dbReference type="SAM" id="MobiDB-lite"/>
    </source>
</evidence>
<keyword evidence="3" id="KW-1185">Reference proteome</keyword>
<sequence>MASPFHQAPSQPSANPILPPIGSLMELGKYFPCHRCSYRFPDPDQLRAHDAHCTFAQPVYRYGRHDSINSNHSMSFPAAWPASRQVPSSCSSSAASESDHSEIMFTPQSSRASSVVQPRHGSRRTSRADTKAVRRQRHSQESFLDHQGKKIKKTRKEQINRSNQAAVMYRMEDILEQYCGWARNEQSGGNGNSAGLNGNKINVLRAKEAIAGFILHEKRCEAIRNGTVADFEARMKSVADAALEEGSRPGDSTFLELLPGEVPCKHEDTKSKRCSAHDHPDWRECRKTRATATMRRNEEAYIASLGMTWEQAYYGSRLAQSQPRAAASTHRLPTVNKLAARTSNLHINGSVQPANGSSRR</sequence>
<dbReference type="OrthoDB" id="3649886at2759"/>
<protein>
    <submittedName>
        <fullName evidence="2">Uncharacterized protein</fullName>
    </submittedName>
</protein>
<reference evidence="2" key="1">
    <citation type="journal article" date="2020" name="Stud. Mycol.">
        <title>101 Dothideomycetes genomes: a test case for predicting lifestyles and emergence of pathogens.</title>
        <authorList>
            <person name="Haridas S."/>
            <person name="Albert R."/>
            <person name="Binder M."/>
            <person name="Bloem J."/>
            <person name="Labutti K."/>
            <person name="Salamov A."/>
            <person name="Andreopoulos B."/>
            <person name="Baker S."/>
            <person name="Barry K."/>
            <person name="Bills G."/>
            <person name="Bluhm B."/>
            <person name="Cannon C."/>
            <person name="Castanera R."/>
            <person name="Culley D."/>
            <person name="Daum C."/>
            <person name="Ezra D."/>
            <person name="Gonzalez J."/>
            <person name="Henrissat B."/>
            <person name="Kuo A."/>
            <person name="Liang C."/>
            <person name="Lipzen A."/>
            <person name="Lutzoni F."/>
            <person name="Magnuson J."/>
            <person name="Mondo S."/>
            <person name="Nolan M."/>
            <person name="Ohm R."/>
            <person name="Pangilinan J."/>
            <person name="Park H.-J."/>
            <person name="Ramirez L."/>
            <person name="Alfaro M."/>
            <person name="Sun H."/>
            <person name="Tritt A."/>
            <person name="Yoshinaga Y."/>
            <person name="Zwiers L.-H."/>
            <person name="Turgeon B."/>
            <person name="Goodwin S."/>
            <person name="Spatafora J."/>
            <person name="Crous P."/>
            <person name="Grigoriev I."/>
        </authorList>
    </citation>
    <scope>NUCLEOTIDE SEQUENCE</scope>
    <source>
        <strain evidence="2">SCOH1-5</strain>
    </source>
</reference>
<evidence type="ECO:0000313" key="3">
    <source>
        <dbReference type="Proteomes" id="UP000799539"/>
    </source>
</evidence>
<proteinExistence type="predicted"/>